<keyword evidence="1" id="KW-0808">Transferase</keyword>
<sequence length="141" mass="15512">MNSYIPPTYLAPFRHQYRLRLTVGEHSARHIRAIARSLLGEWGMRELTDAVELGVTELVANVVRHVPDRRCEVLVLRQTGGVRVEVTDGFGRLPVFGGQSVPEDEGGRGLLLLDAVSDKWGVDPVAGGGKAVWFECWCGST</sequence>
<dbReference type="SUPFAM" id="SSF55874">
    <property type="entry name" value="ATPase domain of HSP90 chaperone/DNA topoisomerase II/histidine kinase"/>
    <property type="match status" value="1"/>
</dbReference>
<comment type="caution">
    <text evidence="3">The sequence shown here is derived from an EMBL/GenBank/DDBJ whole genome shotgun (WGS) entry which is preliminary data.</text>
</comment>
<dbReference type="GO" id="GO:0004674">
    <property type="term" value="F:protein serine/threonine kinase activity"/>
    <property type="evidence" value="ECO:0007669"/>
    <property type="project" value="UniProtKB-KW"/>
</dbReference>
<organism evidence="3 4">
    <name type="scientific">Streptomyces muensis</name>
    <dbReference type="NCBI Taxonomy" id="1077944"/>
    <lineage>
        <taxon>Bacteria</taxon>
        <taxon>Bacillati</taxon>
        <taxon>Actinomycetota</taxon>
        <taxon>Actinomycetes</taxon>
        <taxon>Kitasatosporales</taxon>
        <taxon>Streptomycetaceae</taxon>
        <taxon>Streptomyces</taxon>
    </lineage>
</organism>
<proteinExistence type="predicted"/>
<dbReference type="PANTHER" id="PTHR35526:SF3">
    <property type="entry name" value="ANTI-SIGMA-F FACTOR RSBW"/>
    <property type="match status" value="1"/>
</dbReference>
<dbReference type="GO" id="GO:0005524">
    <property type="term" value="F:ATP binding"/>
    <property type="evidence" value="ECO:0007669"/>
    <property type="project" value="UniProtKB-KW"/>
</dbReference>
<dbReference type="Gene3D" id="3.30.565.10">
    <property type="entry name" value="Histidine kinase-like ATPase, C-terminal domain"/>
    <property type="match status" value="1"/>
</dbReference>
<evidence type="ECO:0000313" key="3">
    <source>
        <dbReference type="EMBL" id="MCF1595474.1"/>
    </source>
</evidence>
<accession>A0A9X1PZQ0</accession>
<keyword evidence="1" id="KW-0723">Serine/threonine-protein kinase</keyword>
<protein>
    <submittedName>
        <fullName evidence="3">ATP-binding protein</fullName>
    </submittedName>
</protein>
<gene>
    <name evidence="3" type="ORF">L0P92_18100</name>
</gene>
<evidence type="ECO:0000259" key="2">
    <source>
        <dbReference type="Pfam" id="PF13581"/>
    </source>
</evidence>
<dbReference type="Pfam" id="PF13581">
    <property type="entry name" value="HATPase_c_2"/>
    <property type="match status" value="1"/>
</dbReference>
<evidence type="ECO:0000256" key="1">
    <source>
        <dbReference type="ARBA" id="ARBA00022527"/>
    </source>
</evidence>
<evidence type="ECO:0000313" key="4">
    <source>
        <dbReference type="Proteomes" id="UP001139384"/>
    </source>
</evidence>
<dbReference type="InterPro" id="IPR050267">
    <property type="entry name" value="Anti-sigma-factor_SerPK"/>
</dbReference>
<dbReference type="AlphaFoldDB" id="A0A9X1PZQ0"/>
<reference evidence="3" key="1">
    <citation type="submission" date="2022-01" db="EMBL/GenBank/DDBJ databases">
        <title>Draft Genome Sequences of Seven Type Strains of the Genus Streptomyces.</title>
        <authorList>
            <person name="Aziz S."/>
            <person name="Coretto E."/>
            <person name="Chronakova A."/>
            <person name="Sproer C."/>
            <person name="Huber K."/>
            <person name="Nouioui I."/>
            <person name="Gross H."/>
        </authorList>
    </citation>
    <scope>NUCLEOTIDE SEQUENCE</scope>
    <source>
        <strain evidence="3">DSM 103493</strain>
    </source>
</reference>
<dbReference type="RefSeq" id="WP_234763775.1">
    <property type="nucleotide sequence ID" value="NZ_JAKEIP010000066.1"/>
</dbReference>
<keyword evidence="4" id="KW-1185">Reference proteome</keyword>
<keyword evidence="1" id="KW-0418">Kinase</keyword>
<keyword evidence="3" id="KW-0547">Nucleotide-binding</keyword>
<dbReference type="InterPro" id="IPR003594">
    <property type="entry name" value="HATPase_dom"/>
</dbReference>
<dbReference type="Proteomes" id="UP001139384">
    <property type="component" value="Unassembled WGS sequence"/>
</dbReference>
<name>A0A9X1PZQ0_STRM4</name>
<feature type="domain" description="Histidine kinase/HSP90-like ATPase" evidence="2">
    <location>
        <begin position="27"/>
        <end position="133"/>
    </location>
</feature>
<dbReference type="InterPro" id="IPR036890">
    <property type="entry name" value="HATPase_C_sf"/>
</dbReference>
<dbReference type="EMBL" id="JAKEIP010000066">
    <property type="protein sequence ID" value="MCF1595474.1"/>
    <property type="molecule type" value="Genomic_DNA"/>
</dbReference>
<dbReference type="PANTHER" id="PTHR35526">
    <property type="entry name" value="ANTI-SIGMA-F FACTOR RSBW-RELATED"/>
    <property type="match status" value="1"/>
</dbReference>
<dbReference type="CDD" id="cd16936">
    <property type="entry name" value="HATPase_RsbW-like"/>
    <property type="match status" value="1"/>
</dbReference>
<keyword evidence="3" id="KW-0067">ATP-binding</keyword>